<dbReference type="Proteomes" id="UP001149165">
    <property type="component" value="Unassembled WGS sequence"/>
</dbReference>
<gene>
    <name evidence="2" type="ORF">N7456_007281</name>
</gene>
<comment type="caution">
    <text evidence="2">The sequence shown here is derived from an EMBL/GenBank/DDBJ whole genome shotgun (WGS) entry which is preliminary data.</text>
</comment>
<dbReference type="PROSITE" id="PS51257">
    <property type="entry name" value="PROKAR_LIPOPROTEIN"/>
    <property type="match status" value="1"/>
</dbReference>
<dbReference type="EMBL" id="JAPQKH010000005">
    <property type="protein sequence ID" value="KAJ5096560.1"/>
    <property type="molecule type" value="Genomic_DNA"/>
</dbReference>
<keyword evidence="1" id="KW-0732">Signal</keyword>
<sequence length="117" mass="12355">MIGTKILATATVAFVFSSSALACVTFKGSTGVHIYVNDNVSGSSVQTCSDAMKYGDQDADCISGYSLNYDYSDNGYSSFPITYCNNQACSSIDVPYTGDCTNHADACAFDYTFGGDC</sequence>
<accession>A0A9W9FAB1</accession>
<dbReference type="AlphaFoldDB" id="A0A9W9FAB1"/>
<reference evidence="2" key="2">
    <citation type="journal article" date="2023" name="IMA Fungus">
        <title>Comparative genomic study of the Penicillium genus elucidates a diverse pangenome and 15 lateral gene transfer events.</title>
        <authorList>
            <person name="Petersen C."/>
            <person name="Sorensen T."/>
            <person name="Nielsen M.R."/>
            <person name="Sondergaard T.E."/>
            <person name="Sorensen J.L."/>
            <person name="Fitzpatrick D.A."/>
            <person name="Frisvad J.C."/>
            <person name="Nielsen K.L."/>
        </authorList>
    </citation>
    <scope>NUCLEOTIDE SEQUENCE</scope>
    <source>
        <strain evidence="2">IBT 30069</strain>
    </source>
</reference>
<evidence type="ECO:0000313" key="3">
    <source>
        <dbReference type="Proteomes" id="UP001149165"/>
    </source>
</evidence>
<reference evidence="2" key="1">
    <citation type="submission" date="2022-11" db="EMBL/GenBank/DDBJ databases">
        <authorList>
            <person name="Petersen C."/>
        </authorList>
    </citation>
    <scope>NUCLEOTIDE SEQUENCE</scope>
    <source>
        <strain evidence="2">IBT 30069</strain>
    </source>
</reference>
<feature type="chain" id="PRO_5040720880" evidence="1">
    <location>
        <begin position="23"/>
        <end position="117"/>
    </location>
</feature>
<evidence type="ECO:0000313" key="2">
    <source>
        <dbReference type="EMBL" id="KAJ5096560.1"/>
    </source>
</evidence>
<protein>
    <submittedName>
        <fullName evidence="2">Uncharacterized protein</fullName>
    </submittedName>
</protein>
<name>A0A9W9FAB1_9EURO</name>
<proteinExistence type="predicted"/>
<dbReference type="OrthoDB" id="3028814at2759"/>
<feature type="signal peptide" evidence="1">
    <location>
        <begin position="1"/>
        <end position="22"/>
    </location>
</feature>
<evidence type="ECO:0000256" key="1">
    <source>
        <dbReference type="SAM" id="SignalP"/>
    </source>
</evidence>
<organism evidence="2 3">
    <name type="scientific">Penicillium angulare</name>
    <dbReference type="NCBI Taxonomy" id="116970"/>
    <lineage>
        <taxon>Eukaryota</taxon>
        <taxon>Fungi</taxon>
        <taxon>Dikarya</taxon>
        <taxon>Ascomycota</taxon>
        <taxon>Pezizomycotina</taxon>
        <taxon>Eurotiomycetes</taxon>
        <taxon>Eurotiomycetidae</taxon>
        <taxon>Eurotiales</taxon>
        <taxon>Aspergillaceae</taxon>
        <taxon>Penicillium</taxon>
    </lineage>
</organism>
<keyword evidence="3" id="KW-1185">Reference proteome</keyword>